<keyword evidence="1" id="KW-0732">Signal</keyword>
<feature type="chain" id="PRO_5030657180" evidence="1">
    <location>
        <begin position="26"/>
        <end position="715"/>
    </location>
</feature>
<dbReference type="NCBIfam" id="NF045639">
    <property type="entry name" value="GCX_COOH"/>
    <property type="match status" value="1"/>
</dbReference>
<dbReference type="Proteomes" id="UP000541352">
    <property type="component" value="Unassembled WGS sequence"/>
</dbReference>
<organism evidence="2 3">
    <name type="scientific">Runella defluvii</name>
    <dbReference type="NCBI Taxonomy" id="370973"/>
    <lineage>
        <taxon>Bacteria</taxon>
        <taxon>Pseudomonadati</taxon>
        <taxon>Bacteroidota</taxon>
        <taxon>Cytophagia</taxon>
        <taxon>Cytophagales</taxon>
        <taxon>Spirosomataceae</taxon>
        <taxon>Runella</taxon>
    </lineage>
</organism>
<keyword evidence="3" id="KW-1185">Reference proteome</keyword>
<comment type="caution">
    <text evidence="2">The sequence shown here is derived from an EMBL/GenBank/DDBJ whole genome shotgun (WGS) entry which is preliminary data.</text>
</comment>
<feature type="signal peptide" evidence="1">
    <location>
        <begin position="1"/>
        <end position="25"/>
    </location>
</feature>
<accession>A0A7W5ZH62</accession>
<reference evidence="2 3" key="1">
    <citation type="submission" date="2020-08" db="EMBL/GenBank/DDBJ databases">
        <title>Genomic Encyclopedia of Type Strains, Phase IV (KMG-IV): sequencing the most valuable type-strain genomes for metagenomic binning, comparative biology and taxonomic classification.</title>
        <authorList>
            <person name="Goeker M."/>
        </authorList>
    </citation>
    <scope>NUCLEOTIDE SEQUENCE [LARGE SCALE GENOMIC DNA]</scope>
    <source>
        <strain evidence="2 3">DSM 17976</strain>
    </source>
</reference>
<evidence type="ECO:0000256" key="1">
    <source>
        <dbReference type="SAM" id="SignalP"/>
    </source>
</evidence>
<name>A0A7W5ZH62_9BACT</name>
<dbReference type="InterPro" id="IPR005046">
    <property type="entry name" value="DUF285"/>
</dbReference>
<dbReference type="NCBIfam" id="TIGR02167">
    <property type="entry name" value="Liste_lipo_26"/>
    <property type="match status" value="12"/>
</dbReference>
<dbReference type="AlphaFoldDB" id="A0A7W5ZH62"/>
<protein>
    <submittedName>
        <fullName evidence="2">Surface protein</fullName>
    </submittedName>
</protein>
<dbReference type="EMBL" id="JACIBY010000002">
    <property type="protein sequence ID" value="MBB3837080.1"/>
    <property type="molecule type" value="Genomic_DNA"/>
</dbReference>
<dbReference type="RefSeq" id="WP_183971846.1">
    <property type="nucleotide sequence ID" value="NZ_JACIBY010000002.1"/>
</dbReference>
<dbReference type="InterPro" id="IPR055015">
    <property type="entry name" value="GCX_COOH"/>
</dbReference>
<evidence type="ECO:0000313" key="2">
    <source>
        <dbReference type="EMBL" id="MBB3837080.1"/>
    </source>
</evidence>
<evidence type="ECO:0000313" key="3">
    <source>
        <dbReference type="Proteomes" id="UP000541352"/>
    </source>
</evidence>
<sequence length="715" mass="77230">MPKTFLQLIVISLLAWGTMWHPAQAQSSPFITRWDLSKTGWTATELSFAVETAGTVSYTWQQVGGADSGSGTFSGKTLTIKNLPANAIIDLSIDPVNFQRIIINYGTDRQRLMEVKQWGTVAWISMQNAFWGCSNMTLTATDTPNFAAVTDMSYMFADCRSFNQSVSNFNTATVTNMSGMFGECSAFNQSVSSFNTEKVTNMSYMFSGCRAFNQSISNFNTAAVTNMSSMFSGCRAFNQSVSNFNTVTVTTMSGMFSNCSSFNQSVSNFNTAAVTTMSGMFSNCSSFNQSVSNFNTQKVTDFWSMFSGCSSFNQSVSNFNTQKATRMSSMFWECRNFNQPVSNFNTTAVTTMSGMFLGCSTFNQSVSNFDTEKVTDMWGMFDGCYAFNQSVSNFNTAAVTNMSSMFSDCSSFNQSVSNFNTKKATDMSYMFFDCTVFNQSVSNFNTEKVTDMNYMFFGCSTFNQPISNFNTASIKSMNYIFAYCRSFNQSLASWGSQLNANVNLIGFLDNCGMSVANYDATLTAFAAGSVTGRNMGASNINYCGAETARKLLTTPVASGGKGWSIWGDSKNCTVPAVIAISPERPAICPGTSITLAASGCAGTVTWMGGPSPQTGASITVSPALTTSYSANCSTGGTKTVTVKVATNTLAVGYNVVTEKERFKASTTLTSNKKVGNVSFTPNANVAYEAGNSITLLPGFSAEKTSTFLAEIKGCQ</sequence>
<dbReference type="Pfam" id="PF03382">
    <property type="entry name" value="DUF285"/>
    <property type="match status" value="2"/>
</dbReference>
<dbReference type="InterPro" id="IPR011889">
    <property type="entry name" value="Liste_lipo_26"/>
</dbReference>
<gene>
    <name evidence="2" type="ORF">FHS57_001074</name>
</gene>
<proteinExistence type="predicted"/>